<dbReference type="InterPro" id="IPR054331">
    <property type="entry name" value="LiaF_TM"/>
</dbReference>
<comment type="caution">
    <text evidence="5">The sequence shown here is derived from an EMBL/GenBank/DDBJ whole genome shotgun (WGS) entry which is preliminary data.</text>
</comment>
<evidence type="ECO:0000313" key="6">
    <source>
        <dbReference type="Proteomes" id="UP001596022"/>
    </source>
</evidence>
<proteinExistence type="predicted"/>
<feature type="domain" description="Cell wall-active antibiotics response LiaF-like C-terminal" evidence="3">
    <location>
        <begin position="200"/>
        <end position="311"/>
    </location>
</feature>
<feature type="transmembrane region" description="Helical" evidence="2">
    <location>
        <begin position="38"/>
        <end position="69"/>
    </location>
</feature>
<dbReference type="InterPro" id="IPR024425">
    <property type="entry name" value="LiaF-like_C"/>
</dbReference>
<feature type="domain" description="LiaF transmembrane" evidence="4">
    <location>
        <begin position="38"/>
        <end position="126"/>
    </location>
</feature>
<dbReference type="NCBIfam" id="NF040535">
    <property type="entry name" value="LiaF_C_term"/>
    <property type="match status" value="1"/>
</dbReference>
<protein>
    <submittedName>
        <fullName evidence="5">Cell wall-active antibiotics response protein LiaF</fullName>
    </submittedName>
</protein>
<feature type="transmembrane region" description="Helical" evidence="2">
    <location>
        <begin position="81"/>
        <end position="97"/>
    </location>
</feature>
<feature type="compositionally biased region" description="Basic residues" evidence="1">
    <location>
        <begin position="134"/>
        <end position="143"/>
    </location>
</feature>
<evidence type="ECO:0000313" key="5">
    <source>
        <dbReference type="EMBL" id="MFC4619979.1"/>
    </source>
</evidence>
<dbReference type="Proteomes" id="UP001596022">
    <property type="component" value="Unassembled WGS sequence"/>
</dbReference>
<evidence type="ECO:0000256" key="2">
    <source>
        <dbReference type="SAM" id="Phobius"/>
    </source>
</evidence>
<keyword evidence="2" id="KW-1133">Transmembrane helix</keyword>
<dbReference type="Pfam" id="PF09922">
    <property type="entry name" value="LiaF-like_C"/>
    <property type="match status" value="1"/>
</dbReference>
<feature type="compositionally biased region" description="Basic and acidic residues" evidence="1">
    <location>
        <begin position="144"/>
        <end position="156"/>
    </location>
</feature>
<evidence type="ECO:0000259" key="4">
    <source>
        <dbReference type="Pfam" id="PF22570"/>
    </source>
</evidence>
<evidence type="ECO:0000259" key="3">
    <source>
        <dbReference type="Pfam" id="PF09922"/>
    </source>
</evidence>
<sequence length="314" mass="35616">MPILKTIRPCPLDYSKIDAKQLGGALERRETVRSSNGIIGLIFVILGIVVLMTLIGWGMMFIGPIILVVLGMVFLRKNKRLIGGLLVLIGILVFFNILFHTDAGVLIVAVIFLYIGYRLIRDKRHHGADSSRPYTKKRHRRHRDEKYREADPKNEPESDDWIDAEIEKLKQKKGESYERKTDDTAGPETVSSGMVKSSLFGDLHLMHHRFELEDMNVWHGIGDVKIDLSKAIIHEGETVLVINGWLGDIDIYVPYDLDVSVNATVTFGDLDILNQKQGGIQRHISVATKDYRTSTRRVKIILSLFIGDIDVRFL</sequence>
<reference evidence="6" key="1">
    <citation type="journal article" date="2019" name="Int. J. Syst. Evol. Microbiol.">
        <title>The Global Catalogue of Microorganisms (GCM) 10K type strain sequencing project: providing services to taxonomists for standard genome sequencing and annotation.</title>
        <authorList>
            <consortium name="The Broad Institute Genomics Platform"/>
            <consortium name="The Broad Institute Genome Sequencing Center for Infectious Disease"/>
            <person name="Wu L."/>
            <person name="Ma J."/>
        </authorList>
    </citation>
    <scope>NUCLEOTIDE SEQUENCE [LARGE SCALE GENOMIC DNA]</scope>
    <source>
        <strain evidence="6">CGMCC 1.16306</strain>
    </source>
</reference>
<keyword evidence="2" id="KW-0812">Transmembrane</keyword>
<dbReference type="EMBL" id="JBHSFW010000014">
    <property type="protein sequence ID" value="MFC4619979.1"/>
    <property type="molecule type" value="Genomic_DNA"/>
</dbReference>
<feature type="transmembrane region" description="Helical" evidence="2">
    <location>
        <begin position="103"/>
        <end position="120"/>
    </location>
</feature>
<accession>A0ABV9GNZ8</accession>
<gene>
    <name evidence="5" type="primary">liaF</name>
    <name evidence="5" type="ORF">ACFO4N_14795</name>
</gene>
<name>A0ABV9GNZ8_9BACL</name>
<keyword evidence="2" id="KW-0472">Membrane</keyword>
<evidence type="ECO:0000256" key="1">
    <source>
        <dbReference type="SAM" id="MobiDB-lite"/>
    </source>
</evidence>
<dbReference type="InterPro" id="IPR047793">
    <property type="entry name" value="LiaF_C"/>
</dbReference>
<organism evidence="5 6">
    <name type="scientific">Camelliibacillus cellulosilyticus</name>
    <dbReference type="NCBI Taxonomy" id="2174486"/>
    <lineage>
        <taxon>Bacteria</taxon>
        <taxon>Bacillati</taxon>
        <taxon>Bacillota</taxon>
        <taxon>Bacilli</taxon>
        <taxon>Bacillales</taxon>
        <taxon>Sporolactobacillaceae</taxon>
        <taxon>Camelliibacillus</taxon>
    </lineage>
</organism>
<keyword evidence="6" id="KW-1185">Reference proteome</keyword>
<feature type="region of interest" description="Disordered" evidence="1">
    <location>
        <begin position="126"/>
        <end position="158"/>
    </location>
</feature>
<dbReference type="Pfam" id="PF22570">
    <property type="entry name" value="LiaF-TM"/>
    <property type="match status" value="1"/>
</dbReference>